<dbReference type="Gene3D" id="3.40.50.1240">
    <property type="entry name" value="Phosphoglycerate mutase-like"/>
    <property type="match status" value="1"/>
</dbReference>
<dbReference type="AlphaFoldDB" id="A0A853CSE9"/>
<dbReference type="EC" id="3.1.3.-" evidence="1"/>
<reference evidence="1 2" key="1">
    <citation type="submission" date="2020-07" db="EMBL/GenBank/DDBJ databases">
        <title>Sequencing the genomes of 1000 actinobacteria strains.</title>
        <authorList>
            <person name="Klenk H.-P."/>
        </authorList>
    </citation>
    <scope>NUCLEOTIDE SEQUENCE [LARGE SCALE GENOMIC DNA]</scope>
    <source>
        <strain evidence="1 2">DSM 15165</strain>
    </source>
</reference>
<keyword evidence="1" id="KW-0378">Hydrolase</keyword>
<dbReference type="RefSeq" id="WP_179605249.1">
    <property type="nucleotide sequence ID" value="NZ_BAABEH010000001.1"/>
</dbReference>
<dbReference type="EMBL" id="JACCFL010000001">
    <property type="protein sequence ID" value="NYJ23312.1"/>
    <property type="molecule type" value="Genomic_DNA"/>
</dbReference>
<organism evidence="1 2">
    <name type="scientific">Leifsonia shinshuensis</name>
    <dbReference type="NCBI Taxonomy" id="150026"/>
    <lineage>
        <taxon>Bacteria</taxon>
        <taxon>Bacillati</taxon>
        <taxon>Actinomycetota</taxon>
        <taxon>Actinomycetes</taxon>
        <taxon>Micrococcales</taxon>
        <taxon>Microbacteriaceae</taxon>
        <taxon>Leifsonia</taxon>
    </lineage>
</organism>
<name>A0A853CSE9_9MICO</name>
<gene>
    <name evidence="1" type="ORF">HNR13_001599</name>
</gene>
<dbReference type="Pfam" id="PF00300">
    <property type="entry name" value="His_Phos_1"/>
    <property type="match status" value="1"/>
</dbReference>
<proteinExistence type="predicted"/>
<accession>A0A853CSE9</accession>
<dbReference type="InterPro" id="IPR013078">
    <property type="entry name" value="His_Pase_superF_clade-1"/>
</dbReference>
<protein>
    <submittedName>
        <fullName evidence="1">Phosphohistidine phosphatase</fullName>
        <ecNumber evidence="1">3.1.3.-</ecNumber>
    </submittedName>
</protein>
<dbReference type="GO" id="GO:0016787">
    <property type="term" value="F:hydrolase activity"/>
    <property type="evidence" value="ECO:0007669"/>
    <property type="project" value="UniProtKB-KW"/>
</dbReference>
<dbReference type="PANTHER" id="PTHR47623">
    <property type="entry name" value="OS09G0287300 PROTEIN"/>
    <property type="match status" value="1"/>
</dbReference>
<dbReference type="CDD" id="cd07067">
    <property type="entry name" value="HP_PGM_like"/>
    <property type="match status" value="1"/>
</dbReference>
<dbReference type="SUPFAM" id="SSF53254">
    <property type="entry name" value="Phosphoglycerate mutase-like"/>
    <property type="match status" value="1"/>
</dbReference>
<dbReference type="Proteomes" id="UP000578352">
    <property type="component" value="Unassembled WGS sequence"/>
</dbReference>
<evidence type="ECO:0000313" key="2">
    <source>
        <dbReference type="Proteomes" id="UP000578352"/>
    </source>
</evidence>
<sequence>MTTTDRTLVLLRHAKSDWSGSLPDVERPLAERGQAQAPLAGRWLATDVGPLDLAIVSPAQRARETWGLVSAELAPAPPVRFEDRVYAASAGRLLDIVREVPDDVRTLLLVGHNPGMEELASLLAGEDVIMRTAGIAVLGVAGPWSELDAASAELRAAGRAEGRHLS</sequence>
<dbReference type="SMART" id="SM00855">
    <property type="entry name" value="PGAM"/>
    <property type="match status" value="1"/>
</dbReference>
<dbReference type="PANTHER" id="PTHR47623:SF1">
    <property type="entry name" value="OS09G0287300 PROTEIN"/>
    <property type="match status" value="1"/>
</dbReference>
<evidence type="ECO:0000313" key="1">
    <source>
        <dbReference type="EMBL" id="NYJ23312.1"/>
    </source>
</evidence>
<comment type="caution">
    <text evidence="1">The sequence shown here is derived from an EMBL/GenBank/DDBJ whole genome shotgun (WGS) entry which is preliminary data.</text>
</comment>
<dbReference type="InterPro" id="IPR029033">
    <property type="entry name" value="His_PPase_superfam"/>
</dbReference>